<dbReference type="AlphaFoldDB" id="A0AAV4CXR5"/>
<name>A0AAV4CXR5_9GAST</name>
<gene>
    <name evidence="1" type="ORF">PoB_006301600</name>
</gene>
<comment type="caution">
    <text evidence="1">The sequence shown here is derived from an EMBL/GenBank/DDBJ whole genome shotgun (WGS) entry which is preliminary data.</text>
</comment>
<sequence length="135" mass="15567">MWRPLWRLQSVSGGRHVDSESFWGRVVLACYTGNMFTFKLKIFILIKIYPIHGETILHEIAPECNSTKLQARSFGVDRSKDIFDSTLGLENLEPIEIKLDVFVVKVTDPKANEKFKCGMNTTVMEGMHNFLKKRM</sequence>
<proteinExistence type="predicted"/>
<dbReference type="EMBL" id="BLXT01007071">
    <property type="protein sequence ID" value="GFO36511.1"/>
    <property type="molecule type" value="Genomic_DNA"/>
</dbReference>
<evidence type="ECO:0000313" key="2">
    <source>
        <dbReference type="Proteomes" id="UP000735302"/>
    </source>
</evidence>
<evidence type="ECO:0000313" key="1">
    <source>
        <dbReference type="EMBL" id="GFO36511.1"/>
    </source>
</evidence>
<accession>A0AAV4CXR5</accession>
<protein>
    <submittedName>
        <fullName evidence="1">Uncharacterized protein</fullName>
    </submittedName>
</protein>
<dbReference type="Proteomes" id="UP000735302">
    <property type="component" value="Unassembled WGS sequence"/>
</dbReference>
<keyword evidence="2" id="KW-1185">Reference proteome</keyword>
<organism evidence="1 2">
    <name type="scientific">Plakobranchus ocellatus</name>
    <dbReference type="NCBI Taxonomy" id="259542"/>
    <lineage>
        <taxon>Eukaryota</taxon>
        <taxon>Metazoa</taxon>
        <taxon>Spiralia</taxon>
        <taxon>Lophotrochozoa</taxon>
        <taxon>Mollusca</taxon>
        <taxon>Gastropoda</taxon>
        <taxon>Heterobranchia</taxon>
        <taxon>Euthyneura</taxon>
        <taxon>Panpulmonata</taxon>
        <taxon>Sacoglossa</taxon>
        <taxon>Placobranchoidea</taxon>
        <taxon>Plakobranchidae</taxon>
        <taxon>Plakobranchus</taxon>
    </lineage>
</organism>
<reference evidence="1 2" key="1">
    <citation type="journal article" date="2021" name="Elife">
        <title>Chloroplast acquisition without the gene transfer in kleptoplastic sea slugs, Plakobranchus ocellatus.</title>
        <authorList>
            <person name="Maeda T."/>
            <person name="Takahashi S."/>
            <person name="Yoshida T."/>
            <person name="Shimamura S."/>
            <person name="Takaki Y."/>
            <person name="Nagai Y."/>
            <person name="Toyoda A."/>
            <person name="Suzuki Y."/>
            <person name="Arimoto A."/>
            <person name="Ishii H."/>
            <person name="Satoh N."/>
            <person name="Nishiyama T."/>
            <person name="Hasebe M."/>
            <person name="Maruyama T."/>
            <person name="Minagawa J."/>
            <person name="Obokata J."/>
            <person name="Shigenobu S."/>
        </authorList>
    </citation>
    <scope>NUCLEOTIDE SEQUENCE [LARGE SCALE GENOMIC DNA]</scope>
</reference>